<feature type="domain" description="HTH hxlR-type" evidence="4">
    <location>
        <begin position="38"/>
        <end position="137"/>
    </location>
</feature>
<evidence type="ECO:0000256" key="3">
    <source>
        <dbReference type="ARBA" id="ARBA00023163"/>
    </source>
</evidence>
<dbReference type="SUPFAM" id="SSF46785">
    <property type="entry name" value="Winged helix' DNA-binding domain"/>
    <property type="match status" value="1"/>
</dbReference>
<dbReference type="KEGG" id="msj:MSSAC_2569"/>
<keyword evidence="2" id="KW-0238">DNA-binding</keyword>
<evidence type="ECO:0000256" key="1">
    <source>
        <dbReference type="ARBA" id="ARBA00023015"/>
    </source>
</evidence>
<dbReference type="Gene3D" id="1.10.10.10">
    <property type="entry name" value="Winged helix-like DNA-binding domain superfamily/Winged helix DNA-binding domain"/>
    <property type="match status" value="1"/>
</dbReference>
<dbReference type="PROSITE" id="PS51118">
    <property type="entry name" value="HTH_HXLR"/>
    <property type="match status" value="1"/>
</dbReference>
<dbReference type="InterPro" id="IPR036390">
    <property type="entry name" value="WH_DNA-bd_sf"/>
</dbReference>
<gene>
    <name evidence="5" type="ORF">MSSAC_2569</name>
</gene>
<keyword evidence="3" id="KW-0804">Transcription</keyword>
<dbReference type="GO" id="GO:0003677">
    <property type="term" value="F:DNA binding"/>
    <property type="evidence" value="ECO:0007669"/>
    <property type="project" value="UniProtKB-KW"/>
</dbReference>
<dbReference type="InterPro" id="IPR002577">
    <property type="entry name" value="HTH_HxlR"/>
</dbReference>
<dbReference type="PANTHER" id="PTHR33204">
    <property type="entry name" value="TRANSCRIPTIONAL REGULATOR, MARR FAMILY"/>
    <property type="match status" value="1"/>
</dbReference>
<name>A0A0E3PR79_9EURY</name>
<dbReference type="Proteomes" id="UP000033123">
    <property type="component" value="Chromosome"/>
</dbReference>
<evidence type="ECO:0000256" key="2">
    <source>
        <dbReference type="ARBA" id="ARBA00023125"/>
    </source>
</evidence>
<keyword evidence="1" id="KW-0805">Transcription regulation</keyword>
<evidence type="ECO:0000313" key="5">
    <source>
        <dbReference type="EMBL" id="AKB37159.1"/>
    </source>
</evidence>
<dbReference type="PATRIC" id="fig|1434118.4.peg.3328"/>
<evidence type="ECO:0000313" key="6">
    <source>
        <dbReference type="Proteomes" id="UP000033123"/>
    </source>
</evidence>
<sequence>MEDYSDEMTMEDYSDKMTMEDYSDKMTMEDYSKGICLCPLEGVITTISKKWAILIISALGHQGRLRFHDFMDTLEGISPKSLTDLLKELQKKGLIQREAFSETPPRVEYFLTDDGERLCEAIIPLIQWAEKEKDLHHEMWHSTWKNAPKWTAKQNKQ</sequence>
<dbReference type="EMBL" id="CP009508">
    <property type="protein sequence ID" value="AKB37159.1"/>
    <property type="molecule type" value="Genomic_DNA"/>
</dbReference>
<protein>
    <submittedName>
        <fullName evidence="5">Transcriptional regulator, HxlR family</fullName>
    </submittedName>
</protein>
<accession>A0A0E3PR79</accession>
<dbReference type="HOGENOM" id="CLU_111585_5_2_2"/>
<dbReference type="AlphaFoldDB" id="A0A0E3PR79"/>
<reference evidence="5 6" key="1">
    <citation type="submission" date="2014-07" db="EMBL/GenBank/DDBJ databases">
        <title>Methanogenic archaea and the global carbon cycle.</title>
        <authorList>
            <person name="Henriksen J.R."/>
            <person name="Luke J."/>
            <person name="Reinhart S."/>
            <person name="Benedict M.N."/>
            <person name="Youngblut N.D."/>
            <person name="Metcalf M.E."/>
            <person name="Whitaker R.J."/>
            <person name="Metcalf W.W."/>
        </authorList>
    </citation>
    <scope>NUCLEOTIDE SEQUENCE [LARGE SCALE GENOMIC DNA]</scope>
    <source>
        <strain evidence="5 6">C2J</strain>
    </source>
</reference>
<dbReference type="InterPro" id="IPR036388">
    <property type="entry name" value="WH-like_DNA-bd_sf"/>
</dbReference>
<dbReference type="PANTHER" id="PTHR33204:SF18">
    <property type="entry name" value="TRANSCRIPTIONAL REGULATORY PROTEIN"/>
    <property type="match status" value="1"/>
</dbReference>
<proteinExistence type="predicted"/>
<evidence type="ECO:0000259" key="4">
    <source>
        <dbReference type="PROSITE" id="PS51118"/>
    </source>
</evidence>
<dbReference type="Pfam" id="PF01638">
    <property type="entry name" value="HxlR"/>
    <property type="match status" value="1"/>
</dbReference>
<organism evidence="5 6">
    <name type="scientific">Methanosarcina siciliae C2J</name>
    <dbReference type="NCBI Taxonomy" id="1434118"/>
    <lineage>
        <taxon>Archaea</taxon>
        <taxon>Methanobacteriati</taxon>
        <taxon>Methanobacteriota</taxon>
        <taxon>Stenosarchaea group</taxon>
        <taxon>Methanomicrobia</taxon>
        <taxon>Methanosarcinales</taxon>
        <taxon>Methanosarcinaceae</taxon>
        <taxon>Methanosarcina</taxon>
    </lineage>
</organism>